<sequence length="79" mass="8938">MLKHLTGEAFNLSLVLANACLIHGDISADWREALVYPIPKPHEFEAQLKNTQPITLLEIIRKYVVKVITTRLSKILADN</sequence>
<name>A0A015NEI1_RHIIW</name>
<evidence type="ECO:0000313" key="3">
    <source>
        <dbReference type="Proteomes" id="UP000022910"/>
    </source>
</evidence>
<accession>A0A015NEI1</accession>
<dbReference type="EMBL" id="JEMT01010379">
    <property type="protein sequence ID" value="EXX77683.1"/>
    <property type="molecule type" value="Genomic_DNA"/>
</dbReference>
<gene>
    <name evidence="2" type="ORF">RirG_021620</name>
</gene>
<dbReference type="Proteomes" id="UP000022910">
    <property type="component" value="Unassembled WGS sequence"/>
</dbReference>
<feature type="signal peptide" evidence="1">
    <location>
        <begin position="1"/>
        <end position="19"/>
    </location>
</feature>
<dbReference type="AlphaFoldDB" id="A0A015NEI1"/>
<reference evidence="2 3" key="1">
    <citation type="submission" date="2014-02" db="EMBL/GenBank/DDBJ databases">
        <title>Single nucleus genome sequencing reveals high similarity among nuclei of an endomycorrhizal fungus.</title>
        <authorList>
            <person name="Lin K."/>
            <person name="Geurts R."/>
            <person name="Zhang Z."/>
            <person name="Limpens E."/>
            <person name="Saunders D.G."/>
            <person name="Mu D."/>
            <person name="Pang E."/>
            <person name="Cao H."/>
            <person name="Cha H."/>
            <person name="Lin T."/>
            <person name="Zhou Q."/>
            <person name="Shang Y."/>
            <person name="Li Y."/>
            <person name="Ivanov S."/>
            <person name="Sharma T."/>
            <person name="Velzen R.V."/>
            <person name="Ruijter N.D."/>
            <person name="Aanen D.K."/>
            <person name="Win J."/>
            <person name="Kamoun S."/>
            <person name="Bisseling T."/>
            <person name="Huang S."/>
        </authorList>
    </citation>
    <scope>NUCLEOTIDE SEQUENCE [LARGE SCALE GENOMIC DNA]</scope>
    <source>
        <strain evidence="3">DAOM197198w</strain>
    </source>
</reference>
<protein>
    <recommendedName>
        <fullName evidence="4">Reverse transcriptase</fullName>
    </recommendedName>
</protein>
<organism evidence="2 3">
    <name type="scientific">Rhizophagus irregularis (strain DAOM 197198w)</name>
    <name type="common">Glomus intraradices</name>
    <dbReference type="NCBI Taxonomy" id="1432141"/>
    <lineage>
        <taxon>Eukaryota</taxon>
        <taxon>Fungi</taxon>
        <taxon>Fungi incertae sedis</taxon>
        <taxon>Mucoromycota</taxon>
        <taxon>Glomeromycotina</taxon>
        <taxon>Glomeromycetes</taxon>
        <taxon>Glomerales</taxon>
        <taxon>Glomeraceae</taxon>
        <taxon>Rhizophagus</taxon>
    </lineage>
</organism>
<proteinExistence type="predicted"/>
<keyword evidence="1" id="KW-0732">Signal</keyword>
<evidence type="ECO:0000256" key="1">
    <source>
        <dbReference type="SAM" id="SignalP"/>
    </source>
</evidence>
<feature type="chain" id="PRO_5001475315" description="Reverse transcriptase" evidence="1">
    <location>
        <begin position="20"/>
        <end position="79"/>
    </location>
</feature>
<dbReference type="HOGENOM" id="CLU_002435_7_1_1"/>
<comment type="caution">
    <text evidence="2">The sequence shown here is derived from an EMBL/GenBank/DDBJ whole genome shotgun (WGS) entry which is preliminary data.</text>
</comment>
<evidence type="ECO:0008006" key="4">
    <source>
        <dbReference type="Google" id="ProtNLM"/>
    </source>
</evidence>
<evidence type="ECO:0000313" key="2">
    <source>
        <dbReference type="EMBL" id="EXX77683.1"/>
    </source>
</evidence>
<keyword evidence="3" id="KW-1185">Reference proteome</keyword>